<gene>
    <name evidence="1" type="ORF">CNX70_07880</name>
</gene>
<dbReference type="Proteomes" id="UP000218437">
    <property type="component" value="Chromosome"/>
</dbReference>
<evidence type="ECO:0000313" key="1">
    <source>
        <dbReference type="EMBL" id="ATD60119.1"/>
    </source>
</evidence>
<proteinExistence type="predicted"/>
<reference evidence="1 2" key="1">
    <citation type="submission" date="2017-09" db="EMBL/GenBank/DDBJ databases">
        <title>Complete genome sequence of Janthinobacterium svalbardensis PAMC 27463.</title>
        <authorList>
            <person name="Cho Y.-J."/>
            <person name="Cho A."/>
            <person name="Kim O.-S."/>
            <person name="Lee J.-I."/>
        </authorList>
    </citation>
    <scope>NUCLEOTIDE SEQUENCE [LARGE SCALE GENOMIC DNA]</scope>
    <source>
        <strain evidence="1 2">PAMC 27463</strain>
    </source>
</reference>
<evidence type="ECO:0008006" key="3">
    <source>
        <dbReference type="Google" id="ProtNLM"/>
    </source>
</evidence>
<dbReference type="AlphaFoldDB" id="A0A290WT82"/>
<evidence type="ECO:0000313" key="2">
    <source>
        <dbReference type="Proteomes" id="UP000218437"/>
    </source>
</evidence>
<dbReference type="EMBL" id="CP023422">
    <property type="protein sequence ID" value="ATD60119.1"/>
    <property type="molecule type" value="Genomic_DNA"/>
</dbReference>
<name>A0A290WT82_9BURK</name>
<protein>
    <recommendedName>
        <fullName evidence="3">Apea-like HEPN domain-containing protein</fullName>
    </recommendedName>
</protein>
<accession>A0A290WT82</accession>
<sequence>MKAKILFPYDNYSGNILWNNAECVGKMEQINQSLMVIRSMGYWVSAFPEGDGVTFNAGSSKVLPNDDTIFRDFCTAFPWLDLKISSVKNSNLALAELVSNEVVKCIVMVPLECVKIEESFEIGKFRFVCRRQFDENPGDRLSDIEGEYLEFETDILYSDVLKINSSVSHNDSVIEKCLSLAEQAMDIIRFKFSSFAKPEFTPDPAGQKHDGFYDIEIIPMGKAHLKPVSLTGISRPISSRNNWLGPELERGQMAGESVLVNAFENTANELELAAKNAVRGCRQSFYSSGSESKFLNLIFVLDALTQPKSKWIGWKHRTYISALISHGNVGIFKKTLVRYSELYAEVRNKLVHNGKDFYELPYDPNRTSEDVYQYIKDVIELIEWGEYKTWQNLYDFAQEILSREDFVDAYTEIMRNAGVEEKNFPNWTVPA</sequence>
<dbReference type="KEGG" id="jsv:CNX70_07880"/>
<keyword evidence="2" id="KW-1185">Reference proteome</keyword>
<organism evidence="1 2">
    <name type="scientific">Janthinobacterium svalbardensis</name>
    <dbReference type="NCBI Taxonomy" id="368607"/>
    <lineage>
        <taxon>Bacteria</taxon>
        <taxon>Pseudomonadati</taxon>
        <taxon>Pseudomonadota</taxon>
        <taxon>Betaproteobacteria</taxon>
        <taxon>Burkholderiales</taxon>
        <taxon>Oxalobacteraceae</taxon>
        <taxon>Janthinobacterium</taxon>
    </lineage>
</organism>
<dbReference type="RefSeq" id="WP_096234252.1">
    <property type="nucleotide sequence ID" value="NZ_CP023422.1"/>
</dbReference>